<dbReference type="Pfam" id="PF14310">
    <property type="entry name" value="Fn3-like"/>
    <property type="match status" value="1"/>
</dbReference>
<dbReference type="Pfam" id="PF01915">
    <property type="entry name" value="Glyco_hydro_3_C"/>
    <property type="match status" value="1"/>
</dbReference>
<sequence>MKHLNLKTATFIFVCIFSFSLFTACKKEKEISEVQKMLKLMTLEQKAQLVIGTGMLIELPEEMTKFMPDSILAKMPSGFNGIVKSKDTNYIKMVEKLWTYLPGTAGVTAEFSSLNITSQVLTDGPAGLRIKPIHKNTNQTFYCTAFPIATVLASTWDTHLVYSVGKAMGEEVKEYGSDILLAPALNIQRDPLCGRNFEYYSEDPLLTGKMAAAMVNGVQSNEVGTSIKHFAANNSETNRLSVNTIVSERALREIYLKGFEIAVKEAQPWTVMSSYNKINGTYASESEDLLTKILRDDWGFEGYVMTDWGGGSDLVAQMNAGNDMIQPGTPQQVEQLIELVKSGKLDENILDRNLERILNIMLKTPRFNNHSISNKPNLEAHASITRKAATDGMVLLKNDNKALPILKEVKNIATFGVTSLDIIAGGTGSGDVNEAYTISLFDGLINGGLTPDSELAEIYTKHIENEKAKNLKSGNFLTDFMGGTVPVAEMSVSKEIAAKMANKNDIALITIGRNSGEGGDRKAESGDFYLNENEKEMIQNVSEAFHKNGKKVIVILNIGGVIETASWNSLPDAILCAWQPGQEAGNSIVDILKGDVNPSGKLAVSFPMSYDDTPTAKNFPGQEVKLVGEEDDKPDQSGFSFMKRVPWEIVYEEGIYVGYRYYNTFGVPVAYEFGYGLSYSTFEFSNLHLNSNKFEDNLQIYVDVKNTGHIAGREVVQIYISAPQGQLGKPEEELVAFAKTKSLQPGESERITFKIAAMDFASFNEKNSGWVVESGEYILKVGASSKDIRDKNTFTVSEDLNLETVSKALIPQQKINELKK</sequence>
<dbReference type="PRINTS" id="PR00133">
    <property type="entry name" value="GLHYDRLASE3"/>
</dbReference>
<dbReference type="Pfam" id="PF00933">
    <property type="entry name" value="Glyco_hydro_3"/>
    <property type="match status" value="1"/>
</dbReference>
<keyword evidence="5" id="KW-1185">Reference proteome</keyword>
<dbReference type="SUPFAM" id="SSF52279">
    <property type="entry name" value="Beta-D-glucan exohydrolase, C-terminal domain"/>
    <property type="match status" value="1"/>
</dbReference>
<dbReference type="InterPro" id="IPR036881">
    <property type="entry name" value="Glyco_hydro_3_C_sf"/>
</dbReference>
<dbReference type="STRING" id="593133.SAMN04488006_2416"/>
<gene>
    <name evidence="4" type="ORF">SAMN04488006_2416</name>
</gene>
<name>A0A1I6RFC8_9FLAO</name>
<dbReference type="Proteomes" id="UP000199312">
    <property type="component" value="Unassembled WGS sequence"/>
</dbReference>
<evidence type="ECO:0000256" key="1">
    <source>
        <dbReference type="ARBA" id="ARBA00005336"/>
    </source>
</evidence>
<organism evidence="4 5">
    <name type="scientific">Lutibacter maritimus</name>
    <dbReference type="NCBI Taxonomy" id="593133"/>
    <lineage>
        <taxon>Bacteria</taxon>
        <taxon>Pseudomonadati</taxon>
        <taxon>Bacteroidota</taxon>
        <taxon>Flavobacteriia</taxon>
        <taxon>Flavobacteriales</taxon>
        <taxon>Flavobacteriaceae</taxon>
        <taxon>Lutibacter</taxon>
    </lineage>
</organism>
<dbReference type="Gene3D" id="3.40.50.1700">
    <property type="entry name" value="Glycoside hydrolase family 3 C-terminal domain"/>
    <property type="match status" value="1"/>
</dbReference>
<evidence type="ECO:0000259" key="3">
    <source>
        <dbReference type="SMART" id="SM01217"/>
    </source>
</evidence>
<dbReference type="SUPFAM" id="SSF51445">
    <property type="entry name" value="(Trans)glycosidases"/>
    <property type="match status" value="1"/>
</dbReference>
<evidence type="ECO:0000313" key="5">
    <source>
        <dbReference type="Proteomes" id="UP000199312"/>
    </source>
</evidence>
<dbReference type="InterPro" id="IPR001764">
    <property type="entry name" value="Glyco_hydro_3_N"/>
</dbReference>
<dbReference type="InterPro" id="IPR013783">
    <property type="entry name" value="Ig-like_fold"/>
</dbReference>
<accession>A0A1I6RFC8</accession>
<dbReference type="InterPro" id="IPR017853">
    <property type="entry name" value="GH"/>
</dbReference>
<evidence type="ECO:0000256" key="2">
    <source>
        <dbReference type="ARBA" id="ARBA00022801"/>
    </source>
</evidence>
<feature type="domain" description="Fibronectin type III-like" evidence="3">
    <location>
        <begin position="714"/>
        <end position="785"/>
    </location>
</feature>
<proteinExistence type="inferred from homology"/>
<protein>
    <submittedName>
        <fullName evidence="4">Beta-glucosidase</fullName>
    </submittedName>
</protein>
<reference evidence="5" key="1">
    <citation type="submission" date="2016-10" db="EMBL/GenBank/DDBJ databases">
        <authorList>
            <person name="Varghese N."/>
            <person name="Submissions S."/>
        </authorList>
    </citation>
    <scope>NUCLEOTIDE SEQUENCE [LARGE SCALE GENOMIC DNA]</scope>
    <source>
        <strain evidence="5">DSM 24450</strain>
    </source>
</reference>
<dbReference type="RefSeq" id="WP_218157816.1">
    <property type="nucleotide sequence ID" value="NZ_FOZP01000006.1"/>
</dbReference>
<dbReference type="SMART" id="SM01217">
    <property type="entry name" value="Fn3_like"/>
    <property type="match status" value="1"/>
</dbReference>
<dbReference type="Gene3D" id="2.60.40.10">
    <property type="entry name" value="Immunoglobulins"/>
    <property type="match status" value="1"/>
</dbReference>
<dbReference type="GO" id="GO:0005975">
    <property type="term" value="P:carbohydrate metabolic process"/>
    <property type="evidence" value="ECO:0007669"/>
    <property type="project" value="InterPro"/>
</dbReference>
<dbReference type="InterPro" id="IPR036962">
    <property type="entry name" value="Glyco_hydro_3_N_sf"/>
</dbReference>
<keyword evidence="2" id="KW-0378">Hydrolase</keyword>
<comment type="similarity">
    <text evidence="1">Belongs to the glycosyl hydrolase 3 family.</text>
</comment>
<dbReference type="PROSITE" id="PS51257">
    <property type="entry name" value="PROKAR_LIPOPROTEIN"/>
    <property type="match status" value="1"/>
</dbReference>
<dbReference type="PANTHER" id="PTHR42715">
    <property type="entry name" value="BETA-GLUCOSIDASE"/>
    <property type="match status" value="1"/>
</dbReference>
<dbReference type="InterPro" id="IPR002772">
    <property type="entry name" value="Glyco_hydro_3_C"/>
</dbReference>
<evidence type="ECO:0000313" key="4">
    <source>
        <dbReference type="EMBL" id="SFS63403.1"/>
    </source>
</evidence>
<dbReference type="FunFam" id="2.60.40.10:FF:000495">
    <property type="entry name" value="Periplasmic beta-glucosidase"/>
    <property type="match status" value="1"/>
</dbReference>
<dbReference type="EMBL" id="FOZP01000006">
    <property type="protein sequence ID" value="SFS63403.1"/>
    <property type="molecule type" value="Genomic_DNA"/>
</dbReference>
<dbReference type="Gene3D" id="3.20.20.300">
    <property type="entry name" value="Glycoside hydrolase, family 3, N-terminal domain"/>
    <property type="match status" value="1"/>
</dbReference>
<dbReference type="AlphaFoldDB" id="A0A1I6RFC8"/>
<dbReference type="InterPro" id="IPR026891">
    <property type="entry name" value="Fn3-like"/>
</dbReference>
<dbReference type="PANTHER" id="PTHR42715:SF10">
    <property type="entry name" value="BETA-GLUCOSIDASE"/>
    <property type="match status" value="1"/>
</dbReference>
<dbReference type="InterPro" id="IPR050288">
    <property type="entry name" value="Cellulose_deg_GH3"/>
</dbReference>
<dbReference type="GO" id="GO:0008422">
    <property type="term" value="F:beta-glucosidase activity"/>
    <property type="evidence" value="ECO:0007669"/>
    <property type="project" value="UniProtKB-ARBA"/>
</dbReference>